<dbReference type="InterPro" id="IPR001610">
    <property type="entry name" value="PAC"/>
</dbReference>
<evidence type="ECO:0000256" key="1">
    <source>
        <dbReference type="ARBA" id="ARBA00000085"/>
    </source>
</evidence>
<dbReference type="SUPFAM" id="SSF55874">
    <property type="entry name" value="ATPase domain of HSP90 chaperone/DNA topoisomerase II/histidine kinase"/>
    <property type="match status" value="1"/>
</dbReference>
<evidence type="ECO:0000256" key="4">
    <source>
        <dbReference type="ARBA" id="ARBA00022679"/>
    </source>
</evidence>
<feature type="domain" description="PAS" evidence="7">
    <location>
        <begin position="10"/>
        <end position="80"/>
    </location>
</feature>
<dbReference type="Pfam" id="PF08447">
    <property type="entry name" value="PAS_3"/>
    <property type="match status" value="1"/>
</dbReference>
<dbReference type="EMBL" id="JAGJCB010000024">
    <property type="protein sequence ID" value="MBP0905520.1"/>
    <property type="molecule type" value="Genomic_DNA"/>
</dbReference>
<evidence type="ECO:0000259" key="6">
    <source>
        <dbReference type="PROSITE" id="PS50109"/>
    </source>
</evidence>
<organism evidence="9 10">
    <name type="scientific">Mariniflexile gromovii</name>
    <dbReference type="NCBI Taxonomy" id="362523"/>
    <lineage>
        <taxon>Bacteria</taxon>
        <taxon>Pseudomonadati</taxon>
        <taxon>Bacteroidota</taxon>
        <taxon>Flavobacteriia</taxon>
        <taxon>Flavobacteriales</taxon>
        <taxon>Flavobacteriaceae</taxon>
        <taxon>Mariniflexile</taxon>
    </lineage>
</organism>
<dbReference type="InterPro" id="IPR013655">
    <property type="entry name" value="PAS_fold_3"/>
</dbReference>
<evidence type="ECO:0000313" key="10">
    <source>
        <dbReference type="Proteomes" id="UP000670776"/>
    </source>
</evidence>
<dbReference type="InterPro" id="IPR000014">
    <property type="entry name" value="PAS"/>
</dbReference>
<evidence type="ECO:0000256" key="5">
    <source>
        <dbReference type="ARBA" id="ARBA00022777"/>
    </source>
</evidence>
<protein>
    <recommendedName>
        <fullName evidence="2">histidine kinase</fullName>
        <ecNumber evidence="2">2.7.13.3</ecNumber>
    </recommendedName>
</protein>
<dbReference type="EC" id="2.7.13.3" evidence="2"/>
<dbReference type="InterPro" id="IPR035965">
    <property type="entry name" value="PAS-like_dom_sf"/>
</dbReference>
<dbReference type="InterPro" id="IPR003594">
    <property type="entry name" value="HATPase_dom"/>
</dbReference>
<dbReference type="PROSITE" id="PS50113">
    <property type="entry name" value="PAC"/>
    <property type="match status" value="1"/>
</dbReference>
<dbReference type="Pfam" id="PF02518">
    <property type="entry name" value="HATPase_c"/>
    <property type="match status" value="1"/>
</dbReference>
<dbReference type="RefSeq" id="WP_209656609.1">
    <property type="nucleotide sequence ID" value="NZ_JAGJCB010000024.1"/>
</dbReference>
<dbReference type="SMART" id="SM00387">
    <property type="entry name" value="HATPase_c"/>
    <property type="match status" value="1"/>
</dbReference>
<sequence length="386" mass="44263">MERIIADALDANLLPDIFNHAYHGIAIVGLDGKWLLVSKSLCDILGYKENELLKQSFDKITHKEDLKIDLRKLKRLLKGDIESYKMEKRYFKKNGTIVWAQLSVSLVKDKDDKPKYFISQVQDITEQKEEEREKELIANVVKEQNERLLNFSRIITHNLRTHAGNLMTLMGFVEDEIEETKSSDSFEFLKQAINNLQETVTHLTEIAKFSKYDTTELKALNLHDYATNAIYNVSALAKNSNCIIENNIQDILYVTGIEAYLDSILLNLLTNAIKYKADDRVCNIVLSAKLECDFVVLSVKDNGLGLDLEAYGTKLFSLYQTFHKNKDSRGVGLFITKNQVESLEGKIEVKSEVNKGSEFLVYLKHPKKNITKNKKKDPLDFENKQV</sequence>
<evidence type="ECO:0000313" key="9">
    <source>
        <dbReference type="EMBL" id="MBP0905520.1"/>
    </source>
</evidence>
<dbReference type="PROSITE" id="PS50109">
    <property type="entry name" value="HIS_KIN"/>
    <property type="match status" value="1"/>
</dbReference>
<reference evidence="9 10" key="1">
    <citation type="submission" date="2021-04" db="EMBL/GenBank/DDBJ databases">
        <title>Mariniflexile gromovii gen. nov., sp. nov., a gliding bacterium isolated from the sea urchin Strongylocentrotus intermedius.</title>
        <authorList>
            <person name="Ko S."/>
            <person name="Le V."/>
            <person name="Ahn C.-Y."/>
            <person name="Oh H.-M."/>
        </authorList>
    </citation>
    <scope>NUCLEOTIDE SEQUENCE [LARGE SCALE GENOMIC DNA]</scope>
    <source>
        <strain evidence="9 10">KCTC 12570</strain>
    </source>
</reference>
<evidence type="ECO:0000259" key="7">
    <source>
        <dbReference type="PROSITE" id="PS50112"/>
    </source>
</evidence>
<dbReference type="InterPro" id="IPR005467">
    <property type="entry name" value="His_kinase_dom"/>
</dbReference>
<accession>A0ABS4BY51</accession>
<feature type="domain" description="PAC" evidence="8">
    <location>
        <begin position="84"/>
        <end position="136"/>
    </location>
</feature>
<dbReference type="InterPro" id="IPR036890">
    <property type="entry name" value="HATPase_C_sf"/>
</dbReference>
<dbReference type="PANTHER" id="PTHR43304">
    <property type="entry name" value="PHYTOCHROME-LIKE PROTEIN CPH1"/>
    <property type="match status" value="1"/>
</dbReference>
<evidence type="ECO:0000259" key="8">
    <source>
        <dbReference type="PROSITE" id="PS50113"/>
    </source>
</evidence>
<dbReference type="SMART" id="SM00086">
    <property type="entry name" value="PAC"/>
    <property type="match status" value="1"/>
</dbReference>
<feature type="domain" description="Histidine kinase" evidence="6">
    <location>
        <begin position="154"/>
        <end position="367"/>
    </location>
</feature>
<dbReference type="PANTHER" id="PTHR43304:SF1">
    <property type="entry name" value="PAC DOMAIN-CONTAINING PROTEIN"/>
    <property type="match status" value="1"/>
</dbReference>
<dbReference type="PROSITE" id="PS50112">
    <property type="entry name" value="PAS"/>
    <property type="match status" value="1"/>
</dbReference>
<keyword evidence="3" id="KW-0597">Phosphoprotein</keyword>
<evidence type="ECO:0000256" key="3">
    <source>
        <dbReference type="ARBA" id="ARBA00022553"/>
    </source>
</evidence>
<proteinExistence type="predicted"/>
<comment type="catalytic activity">
    <reaction evidence="1">
        <text>ATP + protein L-histidine = ADP + protein N-phospho-L-histidine.</text>
        <dbReference type="EC" id="2.7.13.3"/>
    </reaction>
</comment>
<dbReference type="InterPro" id="IPR004358">
    <property type="entry name" value="Sig_transdc_His_kin-like_C"/>
</dbReference>
<keyword evidence="5" id="KW-0418">Kinase</keyword>
<dbReference type="NCBIfam" id="TIGR00229">
    <property type="entry name" value="sensory_box"/>
    <property type="match status" value="1"/>
</dbReference>
<dbReference type="InterPro" id="IPR000700">
    <property type="entry name" value="PAS-assoc_C"/>
</dbReference>
<keyword evidence="10" id="KW-1185">Reference proteome</keyword>
<gene>
    <name evidence="9" type="ORF">J8H85_16945</name>
</gene>
<dbReference type="Gene3D" id="3.30.450.20">
    <property type="entry name" value="PAS domain"/>
    <property type="match status" value="1"/>
</dbReference>
<comment type="caution">
    <text evidence="9">The sequence shown here is derived from an EMBL/GenBank/DDBJ whole genome shotgun (WGS) entry which is preliminary data.</text>
</comment>
<dbReference type="PRINTS" id="PR00344">
    <property type="entry name" value="BCTRLSENSOR"/>
</dbReference>
<dbReference type="SUPFAM" id="SSF55785">
    <property type="entry name" value="PYP-like sensor domain (PAS domain)"/>
    <property type="match status" value="1"/>
</dbReference>
<evidence type="ECO:0000256" key="2">
    <source>
        <dbReference type="ARBA" id="ARBA00012438"/>
    </source>
</evidence>
<keyword evidence="4" id="KW-0808">Transferase</keyword>
<dbReference type="SMART" id="SM00091">
    <property type="entry name" value="PAS"/>
    <property type="match status" value="1"/>
</dbReference>
<dbReference type="Gene3D" id="3.30.565.10">
    <property type="entry name" value="Histidine kinase-like ATPase, C-terminal domain"/>
    <property type="match status" value="1"/>
</dbReference>
<name>A0ABS4BY51_9FLAO</name>
<dbReference type="InterPro" id="IPR052162">
    <property type="entry name" value="Sensor_kinase/Photoreceptor"/>
</dbReference>
<dbReference type="CDD" id="cd00130">
    <property type="entry name" value="PAS"/>
    <property type="match status" value="1"/>
</dbReference>
<dbReference type="Proteomes" id="UP000670776">
    <property type="component" value="Unassembled WGS sequence"/>
</dbReference>